<dbReference type="SUPFAM" id="SSF46689">
    <property type="entry name" value="Homeodomain-like"/>
    <property type="match status" value="2"/>
</dbReference>
<dbReference type="InterPro" id="IPR009594">
    <property type="entry name" value="Tscrpt_reg_HTH_AraC_N"/>
</dbReference>
<dbReference type="EMBL" id="CP019344">
    <property type="protein sequence ID" value="ARN77698.1"/>
    <property type="molecule type" value="Genomic_DNA"/>
</dbReference>
<evidence type="ECO:0000313" key="6">
    <source>
        <dbReference type="Proteomes" id="UP000193431"/>
    </source>
</evidence>
<accession>A0A1W6MJA7</accession>
<evidence type="ECO:0000256" key="2">
    <source>
        <dbReference type="ARBA" id="ARBA00023125"/>
    </source>
</evidence>
<dbReference type="OrthoDB" id="9779074at2"/>
<dbReference type="PROSITE" id="PS01124">
    <property type="entry name" value="HTH_ARAC_FAMILY_2"/>
    <property type="match status" value="1"/>
</dbReference>
<dbReference type="PANTHER" id="PTHR46796">
    <property type="entry name" value="HTH-TYPE TRANSCRIPTIONAL ACTIVATOR RHAS-RELATED"/>
    <property type="match status" value="1"/>
</dbReference>
<evidence type="ECO:0000256" key="1">
    <source>
        <dbReference type="ARBA" id="ARBA00023015"/>
    </source>
</evidence>
<organism evidence="5 6">
    <name type="scientific">Nonlabens spongiae</name>
    <dbReference type="NCBI Taxonomy" id="331648"/>
    <lineage>
        <taxon>Bacteria</taxon>
        <taxon>Pseudomonadati</taxon>
        <taxon>Bacteroidota</taxon>
        <taxon>Flavobacteriia</taxon>
        <taxon>Flavobacteriales</taxon>
        <taxon>Flavobacteriaceae</taxon>
        <taxon>Nonlabens</taxon>
    </lineage>
</organism>
<proteinExistence type="predicted"/>
<protein>
    <submittedName>
        <fullName evidence="5">AraC family transcriptional regulator</fullName>
    </submittedName>
</protein>
<dbReference type="SMART" id="SM00342">
    <property type="entry name" value="HTH_ARAC"/>
    <property type="match status" value="1"/>
</dbReference>
<reference evidence="5 6" key="1">
    <citation type="submission" date="2016-11" db="EMBL/GenBank/DDBJ databases">
        <title>Trade-off between light-utilization and light-protection in marine flavobacteria.</title>
        <authorList>
            <person name="Kumagai Y."/>
        </authorList>
    </citation>
    <scope>NUCLEOTIDE SEQUENCE [LARGE SCALE GENOMIC DNA]</scope>
    <source>
        <strain evidence="5 6">JCM 13191</strain>
    </source>
</reference>
<keyword evidence="2" id="KW-0238">DNA-binding</keyword>
<dbReference type="PANTHER" id="PTHR46796:SF6">
    <property type="entry name" value="ARAC SUBFAMILY"/>
    <property type="match status" value="1"/>
</dbReference>
<keyword evidence="6" id="KW-1185">Reference proteome</keyword>
<evidence type="ECO:0000256" key="3">
    <source>
        <dbReference type="ARBA" id="ARBA00023163"/>
    </source>
</evidence>
<dbReference type="AlphaFoldDB" id="A0A1W6MJA7"/>
<dbReference type="InterPro" id="IPR018060">
    <property type="entry name" value="HTH_AraC"/>
</dbReference>
<keyword evidence="3" id="KW-0804">Transcription</keyword>
<dbReference type="InterPro" id="IPR050204">
    <property type="entry name" value="AraC_XylS_family_regulators"/>
</dbReference>
<dbReference type="GO" id="GO:0043565">
    <property type="term" value="F:sequence-specific DNA binding"/>
    <property type="evidence" value="ECO:0007669"/>
    <property type="project" value="InterPro"/>
</dbReference>
<feature type="domain" description="HTH araC/xylS-type" evidence="4">
    <location>
        <begin position="201"/>
        <end position="298"/>
    </location>
</feature>
<dbReference type="Pfam" id="PF12833">
    <property type="entry name" value="HTH_18"/>
    <property type="match status" value="1"/>
</dbReference>
<dbReference type="STRING" id="331648.BST97_06630"/>
<dbReference type="InterPro" id="IPR009057">
    <property type="entry name" value="Homeodomain-like_sf"/>
</dbReference>
<evidence type="ECO:0000313" key="5">
    <source>
        <dbReference type="EMBL" id="ARN77698.1"/>
    </source>
</evidence>
<name>A0A1W6MJA7_9FLAO</name>
<sequence length="298" mass="35013">MLLSSSYFKTRKLQDLVENQTSYSTDDACMHIFETHQKAQKVQLTFDNLVLASMIEGRKHMHRLDKSTYDFVPGETVIMPAERTMCIDFPDAQKSIPTRCLALELNKDQVSKVVHHLNETQGRLDGSLWQADFDHWHFKHDQAIQSLVQRLIFLFTENHPSKDFFVRNMIQELIIRLLQQANRENYLEIEKDKFKGIKRIEHVSKHIRTHLNSDLSIEKLSSLACMSSSHFYKTFKNETGLSPTQFINKVRVEKAMSLLRTTDMDLTEVYMACGFNNRSYFNRMFKRHYKRNPGEIKA</sequence>
<dbReference type="Proteomes" id="UP000193431">
    <property type="component" value="Chromosome"/>
</dbReference>
<dbReference type="RefSeq" id="WP_085766498.1">
    <property type="nucleotide sequence ID" value="NZ_CP019344.1"/>
</dbReference>
<evidence type="ECO:0000259" key="4">
    <source>
        <dbReference type="PROSITE" id="PS01124"/>
    </source>
</evidence>
<gene>
    <name evidence="5" type="ORF">BST97_06630</name>
</gene>
<dbReference type="Gene3D" id="1.10.10.60">
    <property type="entry name" value="Homeodomain-like"/>
    <property type="match status" value="2"/>
</dbReference>
<dbReference type="Pfam" id="PF06719">
    <property type="entry name" value="AraC_N"/>
    <property type="match status" value="1"/>
</dbReference>
<keyword evidence="1" id="KW-0805">Transcription regulation</keyword>
<dbReference type="GO" id="GO:0003700">
    <property type="term" value="F:DNA-binding transcription factor activity"/>
    <property type="evidence" value="ECO:0007669"/>
    <property type="project" value="InterPro"/>
</dbReference>